<evidence type="ECO:0000256" key="14">
    <source>
        <dbReference type="ARBA" id="ARBA00022801"/>
    </source>
</evidence>
<keyword evidence="9" id="KW-1003">Cell membrane</keyword>
<proteinExistence type="inferred from homology"/>
<gene>
    <name evidence="26" type="ORF">F7725_015865</name>
</gene>
<dbReference type="PANTHER" id="PTHR11556">
    <property type="entry name" value="FRUCTOSE-1,6-BISPHOSPHATASE-RELATED"/>
    <property type="match status" value="1"/>
</dbReference>
<comment type="pathway">
    <text evidence="4">Carbohydrate biosynthesis; gluconeogenesis.</text>
</comment>
<evidence type="ECO:0000256" key="24">
    <source>
        <dbReference type="RuleBase" id="RU000508"/>
    </source>
</evidence>
<dbReference type="PIRSF" id="PIRSF500210">
    <property type="entry name" value="FBPtase"/>
    <property type="match status" value="1"/>
</dbReference>
<dbReference type="GO" id="GO:0006000">
    <property type="term" value="P:fructose metabolic process"/>
    <property type="evidence" value="ECO:0007669"/>
    <property type="project" value="TreeGrafter"/>
</dbReference>
<evidence type="ECO:0000313" key="26">
    <source>
        <dbReference type="EMBL" id="KAF3849368.1"/>
    </source>
</evidence>
<dbReference type="InterPro" id="IPR016017">
    <property type="entry name" value="GDNF/GAS1"/>
</dbReference>
<keyword evidence="12" id="KW-0479">Metal-binding</keyword>
<name>A0A7J5YM37_DISMA</name>
<evidence type="ECO:0000256" key="4">
    <source>
        <dbReference type="ARBA" id="ARBA00004742"/>
    </source>
</evidence>
<dbReference type="GO" id="GO:0006094">
    <property type="term" value="P:gluconeogenesis"/>
    <property type="evidence" value="ECO:0007669"/>
    <property type="project" value="UniProtKB-UniPathway"/>
</dbReference>
<evidence type="ECO:0000256" key="5">
    <source>
        <dbReference type="ARBA" id="ARBA00010941"/>
    </source>
</evidence>
<dbReference type="CDD" id="cd00354">
    <property type="entry name" value="FBPase"/>
    <property type="match status" value="1"/>
</dbReference>
<evidence type="ECO:0000256" key="9">
    <source>
        <dbReference type="ARBA" id="ARBA00022475"/>
    </source>
</evidence>
<dbReference type="PIRSF" id="PIRSF000904">
    <property type="entry name" value="FBPtase_SBPase"/>
    <property type="match status" value="1"/>
</dbReference>
<evidence type="ECO:0000313" key="27">
    <source>
        <dbReference type="Proteomes" id="UP000518266"/>
    </source>
</evidence>
<dbReference type="GO" id="GO:0005886">
    <property type="term" value="C:plasma membrane"/>
    <property type="evidence" value="ECO:0007669"/>
    <property type="project" value="UniProtKB-SubCell"/>
</dbReference>
<comment type="catalytic activity">
    <reaction evidence="1">
        <text>beta-D-fructose 1,6-bisphosphate + H2O = beta-D-fructose 6-phosphate + phosphate</text>
        <dbReference type="Rhea" id="RHEA:11064"/>
        <dbReference type="ChEBI" id="CHEBI:15377"/>
        <dbReference type="ChEBI" id="CHEBI:32966"/>
        <dbReference type="ChEBI" id="CHEBI:43474"/>
        <dbReference type="ChEBI" id="CHEBI:57634"/>
        <dbReference type="EC" id="3.1.3.11"/>
    </reaction>
</comment>
<dbReference type="GO" id="GO:0042132">
    <property type="term" value="F:fructose 1,6-bisphosphate 1-phosphatase activity"/>
    <property type="evidence" value="ECO:0007669"/>
    <property type="project" value="UniProtKB-EC"/>
</dbReference>
<evidence type="ECO:0000256" key="2">
    <source>
        <dbReference type="ARBA" id="ARBA00001946"/>
    </source>
</evidence>
<feature type="domain" description="GDNF/GAS1" evidence="25">
    <location>
        <begin position="487"/>
        <end position="564"/>
    </location>
</feature>
<evidence type="ECO:0000256" key="16">
    <source>
        <dbReference type="ARBA" id="ARBA00022990"/>
    </source>
</evidence>
<dbReference type="GO" id="GO:0005829">
    <property type="term" value="C:cytosol"/>
    <property type="evidence" value="ECO:0007669"/>
    <property type="project" value="TreeGrafter"/>
</dbReference>
<dbReference type="NCBIfam" id="NF006778">
    <property type="entry name" value="PRK09293.1-1"/>
    <property type="match status" value="1"/>
</dbReference>
<dbReference type="SMART" id="SM00907">
    <property type="entry name" value="GDNF"/>
    <property type="match status" value="2"/>
</dbReference>
<protein>
    <recommendedName>
        <fullName evidence="21">Fructose-1,6-bisphosphatase 1</fullName>
        <ecNumber evidence="7">3.1.3.11</ecNumber>
    </recommendedName>
    <alternativeName>
        <fullName evidence="22">D-fructose-1,6-bisphosphate 1-phosphohydrolase 1</fullName>
    </alternativeName>
    <alternativeName>
        <fullName evidence="23">Liver FBPase</fullName>
    </alternativeName>
</protein>
<keyword evidence="13" id="KW-0732">Signal</keyword>
<keyword evidence="14 24" id="KW-0378">Hydrolase</keyword>
<dbReference type="GO" id="GO:0046872">
    <property type="term" value="F:metal ion binding"/>
    <property type="evidence" value="ECO:0007669"/>
    <property type="project" value="UniProtKB-KW"/>
</dbReference>
<keyword evidence="27" id="KW-1185">Reference proteome</keyword>
<dbReference type="PANTHER" id="PTHR11556:SF11">
    <property type="entry name" value="FRUCTOSE-1,6-BISPHOSPHATASE 1"/>
    <property type="match status" value="1"/>
</dbReference>
<dbReference type="Gene3D" id="3.30.540.10">
    <property type="entry name" value="Fructose-1,6-Bisphosphatase, subunit A, domain 1"/>
    <property type="match status" value="1"/>
</dbReference>
<keyword evidence="16" id="KW-0007">Acetylation</keyword>
<evidence type="ECO:0000256" key="12">
    <source>
        <dbReference type="ARBA" id="ARBA00022723"/>
    </source>
</evidence>
<feature type="domain" description="GDNF/GAS1" evidence="25">
    <location>
        <begin position="402"/>
        <end position="478"/>
    </location>
</feature>
<evidence type="ECO:0000256" key="20">
    <source>
        <dbReference type="ARBA" id="ARBA00037308"/>
    </source>
</evidence>
<dbReference type="GO" id="GO:0030388">
    <property type="term" value="P:fructose 1,6-bisphosphate metabolic process"/>
    <property type="evidence" value="ECO:0007669"/>
    <property type="project" value="TreeGrafter"/>
</dbReference>
<dbReference type="EC" id="3.1.3.11" evidence="7"/>
<dbReference type="GO" id="GO:0006002">
    <property type="term" value="P:fructose 6-phosphate metabolic process"/>
    <property type="evidence" value="ECO:0007669"/>
    <property type="project" value="TreeGrafter"/>
</dbReference>
<keyword evidence="15" id="KW-0460">Magnesium</keyword>
<evidence type="ECO:0000256" key="10">
    <source>
        <dbReference type="ARBA" id="ARBA00022533"/>
    </source>
</evidence>
<evidence type="ECO:0000256" key="11">
    <source>
        <dbReference type="ARBA" id="ARBA00022553"/>
    </source>
</evidence>
<comment type="cofactor">
    <cofactor evidence="2">
        <name>Mg(2+)</name>
        <dbReference type="ChEBI" id="CHEBI:18420"/>
    </cofactor>
</comment>
<dbReference type="SUPFAM" id="SSF56655">
    <property type="entry name" value="Carbohydrate phosphatase"/>
    <property type="match status" value="1"/>
</dbReference>
<reference evidence="26 27" key="1">
    <citation type="submission" date="2020-03" db="EMBL/GenBank/DDBJ databases">
        <title>Dissostichus mawsoni Genome sequencing and assembly.</title>
        <authorList>
            <person name="Park H."/>
        </authorList>
    </citation>
    <scope>NUCLEOTIDE SEQUENCE [LARGE SCALE GENOMIC DNA]</scope>
    <source>
        <strain evidence="26">DM0001</strain>
        <tissue evidence="26">Muscle</tissue>
    </source>
</reference>
<evidence type="ECO:0000256" key="21">
    <source>
        <dbReference type="ARBA" id="ARBA00040734"/>
    </source>
</evidence>
<evidence type="ECO:0000256" key="7">
    <source>
        <dbReference type="ARBA" id="ARBA00013093"/>
    </source>
</evidence>
<comment type="function">
    <text evidence="20">Catalyzes the hydrolysis of fructose 1,6-bisphosphate to fructose 6-phosphate in the presence of divalent cations, acting as a rate-limiting enzyme in gluconeogenesis. Plays a role in regulating glucose sensing and insulin secretion of pancreatic beta-cells. Appears to modulate glycerol gluconeogenesis in liver. Important regulator of appetite and adiposity; increased expression of the protein in liver after nutrient excess increases circulating satiety hormones and reduces appetite-stimulating neuropeptides and thus seems to provide a feedback mechanism to limit weight gain.</text>
</comment>
<keyword evidence="11" id="KW-0597">Phosphoprotein</keyword>
<comment type="caution">
    <text evidence="26">The sequence shown here is derived from an EMBL/GenBank/DDBJ whole genome shotgun (WGS) entry which is preliminary data.</text>
</comment>
<evidence type="ECO:0000256" key="13">
    <source>
        <dbReference type="ARBA" id="ARBA00022729"/>
    </source>
</evidence>
<evidence type="ECO:0000256" key="8">
    <source>
        <dbReference type="ARBA" id="ARBA00022432"/>
    </source>
</evidence>
<comment type="subunit">
    <text evidence="6">Homotetramer.</text>
</comment>
<dbReference type="InterPro" id="IPR020548">
    <property type="entry name" value="Fructose_bisphosphatase_AS"/>
</dbReference>
<evidence type="ECO:0000256" key="6">
    <source>
        <dbReference type="ARBA" id="ARBA00011881"/>
    </source>
</evidence>
<dbReference type="FunFam" id="3.40.190.80:FF:000001">
    <property type="entry name" value="Fructose-1,6-bisphosphatase class 1"/>
    <property type="match status" value="1"/>
</dbReference>
<dbReference type="Pfam" id="PF00316">
    <property type="entry name" value="FBPase"/>
    <property type="match status" value="1"/>
</dbReference>
<evidence type="ECO:0000256" key="3">
    <source>
        <dbReference type="ARBA" id="ARBA00004236"/>
    </source>
</evidence>
<comment type="subcellular location">
    <subcellularLocation>
        <location evidence="3">Cell membrane</location>
    </subcellularLocation>
</comment>
<sequence>MTDKGVFDTNVLTLTRFVLEEGKKAQGTGELTNLLNSICTAVKAISTAVRKAGIANLYGISGTTNVTGDQVKKLDILSNDLVINMIKSSFTSCVLVSEEDEKAIIVEPDKQGKYIVCFDPLDGSSNIDCLVSIGTIFGIYKKTTDGEPCEKDALQPGRNLVAAGYALYGSATMMVLSTGQGVNCFMLDPSIGEFILVDRDVKIKKKGKIYSLNEGYAQHFYPDVSEYLQKKKFPEDGSSPYGSRYVGSMVADVHRTLVYGGIFLYPANTKSPKGKLRLLYECNPMAYIMEQAGGMATTGSMNVLDIQPTSIHERVPVVLGSPDDVQEYLSIYYNHNQAAQSGYSFLASAPPVCDDRITTVVWTNQRRGLQYPYQPISTASSQRSAAQRLDAGSPNHSRRLVCWKAILKCHGETECHYAYDQYLYACSSVLSGDRKKCPSHCISSLIQLNMTQGGPALEDCDCATDPVCRSTKQAIEPCLPRTSTVGCTEARRQCEGDHYCSSAMRDYLFHCRKLFGGERCSEDCRRVISNMRTMPKAQQLDTCVCDGTDRNICEYIKVSMKTFCSDSSDRFAGSGFSDTEEDSEDDYIDREEYLYEENSSASPPCRTVLNILTTILVLTKFI</sequence>
<dbReference type="InterPro" id="IPR000146">
    <property type="entry name" value="FBPase_class-1"/>
</dbReference>
<keyword evidence="18" id="KW-0325">Glycoprotein</keyword>
<evidence type="ECO:0000259" key="25">
    <source>
        <dbReference type="SMART" id="SM00907"/>
    </source>
</evidence>
<dbReference type="InterPro" id="IPR033391">
    <property type="entry name" value="FBPase_N"/>
</dbReference>
<organism evidence="26 27">
    <name type="scientific">Dissostichus mawsoni</name>
    <name type="common">Antarctic cod</name>
    <dbReference type="NCBI Taxonomy" id="36200"/>
    <lineage>
        <taxon>Eukaryota</taxon>
        <taxon>Metazoa</taxon>
        <taxon>Chordata</taxon>
        <taxon>Craniata</taxon>
        <taxon>Vertebrata</taxon>
        <taxon>Euteleostomi</taxon>
        <taxon>Actinopterygii</taxon>
        <taxon>Neopterygii</taxon>
        <taxon>Teleostei</taxon>
        <taxon>Neoteleostei</taxon>
        <taxon>Acanthomorphata</taxon>
        <taxon>Eupercaria</taxon>
        <taxon>Perciformes</taxon>
        <taxon>Notothenioidei</taxon>
        <taxon>Nototheniidae</taxon>
        <taxon>Dissostichus</taxon>
    </lineage>
</organism>
<evidence type="ECO:0000256" key="17">
    <source>
        <dbReference type="ARBA" id="ARBA00023136"/>
    </source>
</evidence>
<dbReference type="AlphaFoldDB" id="A0A7J5YM37"/>
<dbReference type="EMBL" id="JAAKFY010000012">
    <property type="protein sequence ID" value="KAF3849368.1"/>
    <property type="molecule type" value="Genomic_DNA"/>
</dbReference>
<dbReference type="Pfam" id="PF18913">
    <property type="entry name" value="FBPase_C"/>
    <property type="match status" value="1"/>
</dbReference>
<evidence type="ECO:0000256" key="23">
    <source>
        <dbReference type="ARBA" id="ARBA00042792"/>
    </source>
</evidence>
<dbReference type="GO" id="GO:0005986">
    <property type="term" value="P:sucrose biosynthetic process"/>
    <property type="evidence" value="ECO:0007669"/>
    <property type="project" value="TreeGrafter"/>
</dbReference>
<keyword evidence="10" id="KW-0021">Allosteric enzyme</keyword>
<evidence type="ECO:0000256" key="22">
    <source>
        <dbReference type="ARBA" id="ARBA00042758"/>
    </source>
</evidence>
<keyword evidence="19 24" id="KW-0119">Carbohydrate metabolism</keyword>
<keyword evidence="17" id="KW-0472">Membrane</keyword>
<dbReference type="InterPro" id="IPR028343">
    <property type="entry name" value="FBPtase"/>
</dbReference>
<dbReference type="InterPro" id="IPR044015">
    <property type="entry name" value="FBPase_C_dom"/>
</dbReference>
<dbReference type="HAMAP" id="MF_01855">
    <property type="entry name" value="FBPase_class1"/>
    <property type="match status" value="1"/>
</dbReference>
<dbReference type="FunFam" id="3.30.540.10:FF:000037">
    <property type="entry name" value="Fructose-1,6-bisphosphatase 1"/>
    <property type="match status" value="1"/>
</dbReference>
<dbReference type="Proteomes" id="UP000518266">
    <property type="component" value="Unassembled WGS sequence"/>
</dbReference>
<evidence type="ECO:0000256" key="1">
    <source>
        <dbReference type="ARBA" id="ARBA00001273"/>
    </source>
</evidence>
<evidence type="ECO:0000256" key="19">
    <source>
        <dbReference type="ARBA" id="ARBA00023277"/>
    </source>
</evidence>
<accession>A0A7J5YM37</accession>
<keyword evidence="8" id="KW-0312">Gluconeogenesis</keyword>
<dbReference type="Gene3D" id="3.40.190.80">
    <property type="match status" value="1"/>
</dbReference>
<dbReference type="OrthoDB" id="10256725at2759"/>
<comment type="similarity">
    <text evidence="5 24">Belongs to the FBPase class 1 family.</text>
</comment>
<dbReference type="PRINTS" id="PR00115">
    <property type="entry name" value="F16BPHPHTASE"/>
</dbReference>
<dbReference type="Pfam" id="PF02351">
    <property type="entry name" value="GDNF"/>
    <property type="match status" value="1"/>
</dbReference>
<evidence type="ECO:0000256" key="15">
    <source>
        <dbReference type="ARBA" id="ARBA00022842"/>
    </source>
</evidence>
<dbReference type="UniPathway" id="UPA00138"/>
<evidence type="ECO:0000256" key="18">
    <source>
        <dbReference type="ARBA" id="ARBA00023180"/>
    </source>
</evidence>
<dbReference type="PROSITE" id="PS00124">
    <property type="entry name" value="FBPASE"/>
    <property type="match status" value="1"/>
</dbReference>